<comment type="subcellular location">
    <subcellularLocation>
        <location evidence="1">Membrane</location>
        <topology evidence="1">Multi-pass membrane protein</topology>
    </subcellularLocation>
</comment>
<feature type="transmembrane region" description="Helical" evidence="5">
    <location>
        <begin position="413"/>
        <end position="437"/>
    </location>
</feature>
<dbReference type="EMBL" id="WWBZ02000073">
    <property type="protein sequence ID" value="KAF4301927.1"/>
    <property type="molecule type" value="Genomic_DNA"/>
</dbReference>
<feature type="transmembrane region" description="Helical" evidence="5">
    <location>
        <begin position="158"/>
        <end position="180"/>
    </location>
</feature>
<feature type="transmembrane region" description="Helical" evidence="5">
    <location>
        <begin position="220"/>
        <end position="242"/>
    </location>
</feature>
<evidence type="ECO:0000313" key="6">
    <source>
        <dbReference type="EMBL" id="KAF4301927.1"/>
    </source>
</evidence>
<accession>A0A8H4IK68</accession>
<reference evidence="6" key="1">
    <citation type="submission" date="2020-04" db="EMBL/GenBank/DDBJ databases">
        <title>Genome Assembly and Annotation of Botryosphaeria dothidea sdau 11-99, a Latent Pathogen of Apple Fruit Ring Rot in China.</title>
        <authorList>
            <person name="Yu C."/>
            <person name="Diao Y."/>
            <person name="Lu Q."/>
            <person name="Zhao J."/>
            <person name="Cui S."/>
            <person name="Peng C."/>
            <person name="He B."/>
            <person name="Liu H."/>
        </authorList>
    </citation>
    <scope>NUCLEOTIDE SEQUENCE [LARGE SCALE GENOMIC DNA]</scope>
    <source>
        <strain evidence="6">Sdau11-99</strain>
    </source>
</reference>
<evidence type="ECO:0000256" key="4">
    <source>
        <dbReference type="ARBA" id="ARBA00023136"/>
    </source>
</evidence>
<keyword evidence="3 5" id="KW-1133">Transmembrane helix</keyword>
<name>A0A8H4IK68_9PEZI</name>
<dbReference type="GO" id="GO:0022857">
    <property type="term" value="F:transmembrane transporter activity"/>
    <property type="evidence" value="ECO:0007669"/>
    <property type="project" value="InterPro"/>
</dbReference>
<dbReference type="PANTHER" id="PTHR23502">
    <property type="entry name" value="MAJOR FACILITATOR SUPERFAMILY"/>
    <property type="match status" value="1"/>
</dbReference>
<keyword evidence="2 5" id="KW-0812">Transmembrane</keyword>
<proteinExistence type="predicted"/>
<organism evidence="6 7">
    <name type="scientific">Botryosphaeria dothidea</name>
    <dbReference type="NCBI Taxonomy" id="55169"/>
    <lineage>
        <taxon>Eukaryota</taxon>
        <taxon>Fungi</taxon>
        <taxon>Dikarya</taxon>
        <taxon>Ascomycota</taxon>
        <taxon>Pezizomycotina</taxon>
        <taxon>Dothideomycetes</taxon>
        <taxon>Dothideomycetes incertae sedis</taxon>
        <taxon>Botryosphaeriales</taxon>
        <taxon>Botryosphaeriaceae</taxon>
        <taxon>Botryosphaeria</taxon>
    </lineage>
</organism>
<dbReference type="InterPro" id="IPR011701">
    <property type="entry name" value="MFS"/>
</dbReference>
<evidence type="ECO:0000256" key="2">
    <source>
        <dbReference type="ARBA" id="ARBA00022692"/>
    </source>
</evidence>
<dbReference type="InterPro" id="IPR036259">
    <property type="entry name" value="MFS_trans_sf"/>
</dbReference>
<dbReference type="Pfam" id="PF07690">
    <property type="entry name" value="MFS_1"/>
    <property type="match status" value="1"/>
</dbReference>
<evidence type="ECO:0000256" key="5">
    <source>
        <dbReference type="SAM" id="Phobius"/>
    </source>
</evidence>
<keyword evidence="4 5" id="KW-0472">Membrane</keyword>
<feature type="transmembrane region" description="Helical" evidence="5">
    <location>
        <begin position="345"/>
        <end position="365"/>
    </location>
</feature>
<evidence type="ECO:0000313" key="7">
    <source>
        <dbReference type="Proteomes" id="UP000572817"/>
    </source>
</evidence>
<keyword evidence="7" id="KW-1185">Reference proteome</keyword>
<feature type="transmembrane region" description="Helical" evidence="5">
    <location>
        <begin position="449"/>
        <end position="469"/>
    </location>
</feature>
<protein>
    <submittedName>
        <fullName evidence="6">MFS general substrate transporter</fullName>
    </submittedName>
</protein>
<feature type="transmembrane region" description="Helical" evidence="5">
    <location>
        <begin position="111"/>
        <end position="128"/>
    </location>
</feature>
<sequence>MDSKEIESLPQTSRKADISLDVVLDVGSLDELGSLKLAPDGHTVLVPQPTADPSDPLNWSWGKKHAMLAVVSFTAFLGDFGSAAGVPLIILQGKEWDMTPSHVNEAGNLNVLMLAIGSLIWLILSSWWGRAPVMFWSTFLGALCTLACALTTSFDTFYAFRALMGLTLTSYQVTGLACIKDMFYLHEHARKINIWAASFVLSPYLGPCLANFMIDGLHKWRPVMWMILGVIGLDLIVILLVADETYYDRSVPPGQLPPRHSAYYHRLLRILGIWQVKHHRGYLMPFSVCVRRFLYTMMKPIVLPAMLYYCMSFMWAVGINITSTLLLETPAEAGGYGFSSKGVGFLYFTPMVAVGLGEAFGHWFNDFVANWHIRRHHGRFAPESRLWTCYLAVIFMVPGLAVVGCTLNEHLHYAGIIMGWGLYIFGVMLATVAITAYSLDSFPIASPEIAGLINFSRTIGGFAVGYFQAPWGERVGYNVSFGIQAVIVAVAICIIVVLHLWGAPLRVKGLTIGQSLQLEKI</sequence>
<evidence type="ECO:0000256" key="1">
    <source>
        <dbReference type="ARBA" id="ARBA00004141"/>
    </source>
</evidence>
<feature type="transmembrane region" description="Helical" evidence="5">
    <location>
        <begin position="192"/>
        <end position="214"/>
    </location>
</feature>
<feature type="transmembrane region" description="Helical" evidence="5">
    <location>
        <begin position="301"/>
        <end position="325"/>
    </location>
</feature>
<dbReference type="GO" id="GO:0005886">
    <property type="term" value="C:plasma membrane"/>
    <property type="evidence" value="ECO:0007669"/>
    <property type="project" value="TreeGrafter"/>
</dbReference>
<gene>
    <name evidence="6" type="ORF">GTA08_BOTSDO10505</name>
</gene>
<feature type="transmembrane region" description="Helical" evidence="5">
    <location>
        <begin position="386"/>
        <end position="407"/>
    </location>
</feature>
<comment type="caution">
    <text evidence="6">The sequence shown here is derived from an EMBL/GenBank/DDBJ whole genome shotgun (WGS) entry which is preliminary data.</text>
</comment>
<feature type="transmembrane region" description="Helical" evidence="5">
    <location>
        <begin position="133"/>
        <end position="152"/>
    </location>
</feature>
<dbReference type="AlphaFoldDB" id="A0A8H4IK68"/>
<evidence type="ECO:0000256" key="3">
    <source>
        <dbReference type="ARBA" id="ARBA00022989"/>
    </source>
</evidence>
<dbReference type="Proteomes" id="UP000572817">
    <property type="component" value="Unassembled WGS sequence"/>
</dbReference>
<dbReference type="SUPFAM" id="SSF103473">
    <property type="entry name" value="MFS general substrate transporter"/>
    <property type="match status" value="1"/>
</dbReference>
<dbReference type="Gene3D" id="1.20.1250.20">
    <property type="entry name" value="MFS general substrate transporter like domains"/>
    <property type="match status" value="1"/>
</dbReference>
<feature type="transmembrane region" description="Helical" evidence="5">
    <location>
        <begin position="481"/>
        <end position="501"/>
    </location>
</feature>
<dbReference type="PANTHER" id="PTHR23502:SF22">
    <property type="entry name" value="MAJOR FACILITATOR SUPERFAMILY (MFS) PROFILE DOMAIN-CONTAINING PROTEIN"/>
    <property type="match status" value="1"/>
</dbReference>
<dbReference type="OrthoDB" id="2533084at2759"/>
<feature type="transmembrane region" description="Helical" evidence="5">
    <location>
        <begin position="66"/>
        <end position="91"/>
    </location>
</feature>